<sequence length="73" mass="7902">MGLYSTTPPPTDGEPSHATKNTREDPHPGDRDSPLEICNVATVKVTGEGNRDYLPPPTTCSAISGDLLHFLRR</sequence>
<organism evidence="2 3">
    <name type="scientific">Ficus carica</name>
    <name type="common">Common fig</name>
    <dbReference type="NCBI Taxonomy" id="3494"/>
    <lineage>
        <taxon>Eukaryota</taxon>
        <taxon>Viridiplantae</taxon>
        <taxon>Streptophyta</taxon>
        <taxon>Embryophyta</taxon>
        <taxon>Tracheophyta</taxon>
        <taxon>Spermatophyta</taxon>
        <taxon>Magnoliopsida</taxon>
        <taxon>eudicotyledons</taxon>
        <taxon>Gunneridae</taxon>
        <taxon>Pentapetalae</taxon>
        <taxon>rosids</taxon>
        <taxon>fabids</taxon>
        <taxon>Rosales</taxon>
        <taxon>Moraceae</taxon>
        <taxon>Ficeae</taxon>
        <taxon>Ficus</taxon>
    </lineage>
</organism>
<evidence type="ECO:0000313" key="2">
    <source>
        <dbReference type="EMBL" id="GMN57365.1"/>
    </source>
</evidence>
<evidence type="ECO:0000256" key="1">
    <source>
        <dbReference type="SAM" id="MobiDB-lite"/>
    </source>
</evidence>
<evidence type="ECO:0000313" key="3">
    <source>
        <dbReference type="Proteomes" id="UP001187192"/>
    </source>
</evidence>
<gene>
    <name evidence="2" type="ORF">TIFTF001_026465</name>
</gene>
<keyword evidence="3" id="KW-1185">Reference proteome</keyword>
<name>A0AA88IY46_FICCA</name>
<feature type="compositionally biased region" description="Basic and acidic residues" evidence="1">
    <location>
        <begin position="14"/>
        <end position="34"/>
    </location>
</feature>
<proteinExistence type="predicted"/>
<reference evidence="2" key="1">
    <citation type="submission" date="2023-07" db="EMBL/GenBank/DDBJ databases">
        <title>draft genome sequence of fig (Ficus carica).</title>
        <authorList>
            <person name="Takahashi T."/>
            <person name="Nishimura K."/>
        </authorList>
    </citation>
    <scope>NUCLEOTIDE SEQUENCE</scope>
</reference>
<dbReference type="EMBL" id="BTGU01000070">
    <property type="protein sequence ID" value="GMN57365.1"/>
    <property type="molecule type" value="Genomic_DNA"/>
</dbReference>
<comment type="caution">
    <text evidence="2">The sequence shown here is derived from an EMBL/GenBank/DDBJ whole genome shotgun (WGS) entry which is preliminary data.</text>
</comment>
<protein>
    <submittedName>
        <fullName evidence="2">Uncharacterized protein</fullName>
    </submittedName>
</protein>
<dbReference type="AlphaFoldDB" id="A0AA88IY46"/>
<accession>A0AA88IY46</accession>
<feature type="region of interest" description="Disordered" evidence="1">
    <location>
        <begin position="1"/>
        <end position="35"/>
    </location>
</feature>
<dbReference type="Proteomes" id="UP001187192">
    <property type="component" value="Unassembled WGS sequence"/>
</dbReference>